<name>A0A1G5QN88_9RHOB</name>
<feature type="transmembrane region" description="Helical" evidence="1">
    <location>
        <begin position="6"/>
        <end position="23"/>
    </location>
</feature>
<keyword evidence="3" id="KW-1185">Reference proteome</keyword>
<proteinExistence type="predicted"/>
<dbReference type="AlphaFoldDB" id="A0A1G5QN88"/>
<keyword evidence="1" id="KW-0812">Transmembrane</keyword>
<dbReference type="RefSeq" id="WP_090218299.1">
    <property type="nucleotide sequence ID" value="NZ_CANLDO010000007.1"/>
</dbReference>
<keyword evidence="1" id="KW-1133">Transmembrane helix</keyword>
<feature type="transmembrane region" description="Helical" evidence="1">
    <location>
        <begin position="52"/>
        <end position="71"/>
    </location>
</feature>
<evidence type="ECO:0000313" key="3">
    <source>
        <dbReference type="Proteomes" id="UP000198767"/>
    </source>
</evidence>
<reference evidence="2 3" key="1">
    <citation type="submission" date="2016-10" db="EMBL/GenBank/DDBJ databases">
        <authorList>
            <person name="de Groot N.N."/>
        </authorList>
    </citation>
    <scope>NUCLEOTIDE SEQUENCE [LARGE SCALE GENOMIC DNA]</scope>
    <source>
        <strain evidence="2 3">U95</strain>
    </source>
</reference>
<dbReference type="Proteomes" id="UP000198767">
    <property type="component" value="Unassembled WGS sequence"/>
</dbReference>
<keyword evidence="1" id="KW-0472">Membrane</keyword>
<dbReference type="STRING" id="1156985.SAMN04488118_10525"/>
<sequence>MDYIYLWWSWGAFALLLLIIEILAPGFVFLGFGISAAVISLGFLIAPGFAPSISLLLLGFSLLALITWLILRRVFALPSGQVKTFDHDIND</sequence>
<evidence type="ECO:0000313" key="2">
    <source>
        <dbReference type="EMBL" id="SCZ63116.1"/>
    </source>
</evidence>
<protein>
    <recommendedName>
        <fullName evidence="4">NfeD-like C-terminal, partner-binding</fullName>
    </recommendedName>
</protein>
<dbReference type="EMBL" id="FMWG01000005">
    <property type="protein sequence ID" value="SCZ63116.1"/>
    <property type="molecule type" value="Genomic_DNA"/>
</dbReference>
<organism evidence="2 3">
    <name type="scientific">Epibacterium ulvae</name>
    <dbReference type="NCBI Taxonomy" id="1156985"/>
    <lineage>
        <taxon>Bacteria</taxon>
        <taxon>Pseudomonadati</taxon>
        <taxon>Pseudomonadota</taxon>
        <taxon>Alphaproteobacteria</taxon>
        <taxon>Rhodobacterales</taxon>
        <taxon>Roseobacteraceae</taxon>
        <taxon>Epibacterium</taxon>
    </lineage>
</organism>
<accession>A0A1G5QN88</accession>
<gene>
    <name evidence="2" type="ORF">SAMN04488118_10525</name>
</gene>
<evidence type="ECO:0008006" key="4">
    <source>
        <dbReference type="Google" id="ProtNLM"/>
    </source>
</evidence>
<evidence type="ECO:0000256" key="1">
    <source>
        <dbReference type="SAM" id="Phobius"/>
    </source>
</evidence>